<dbReference type="InterPro" id="IPR001547">
    <property type="entry name" value="Glyco_hydro_5"/>
</dbReference>
<protein>
    <recommendedName>
        <fullName evidence="2">cellulase</fullName>
        <ecNumber evidence="2">3.2.1.4</ecNumber>
    </recommendedName>
</protein>
<dbReference type="GO" id="GO:0008810">
    <property type="term" value="F:cellulase activity"/>
    <property type="evidence" value="ECO:0007669"/>
    <property type="project" value="UniProtKB-EC"/>
</dbReference>
<dbReference type="RefSeq" id="WP_165243556.1">
    <property type="nucleotide sequence ID" value="NZ_JAAKZV010000251.1"/>
</dbReference>
<comment type="catalytic activity">
    <reaction evidence="1">
        <text>Endohydrolysis of (1-&gt;4)-beta-D-glucosidic linkages in cellulose, lichenin and cereal beta-D-glucans.</text>
        <dbReference type="EC" id="3.2.1.4"/>
    </reaction>
</comment>
<dbReference type="GO" id="GO:0000272">
    <property type="term" value="P:polysaccharide catabolic process"/>
    <property type="evidence" value="ECO:0007669"/>
    <property type="project" value="InterPro"/>
</dbReference>
<evidence type="ECO:0000256" key="3">
    <source>
        <dbReference type="ARBA" id="ARBA00022801"/>
    </source>
</evidence>
<name>A0A6G4UCU5_9ACTN</name>
<feature type="domain" description="Glycoside hydrolase family 5" evidence="7">
    <location>
        <begin position="31"/>
        <end position="82"/>
    </location>
</feature>
<dbReference type="InterPro" id="IPR017853">
    <property type="entry name" value="GH"/>
</dbReference>
<dbReference type="SUPFAM" id="SSF51445">
    <property type="entry name" value="(Trans)glycosidases"/>
    <property type="match status" value="1"/>
</dbReference>
<evidence type="ECO:0000256" key="4">
    <source>
        <dbReference type="ARBA" id="ARBA00023295"/>
    </source>
</evidence>
<dbReference type="EC" id="3.2.1.4" evidence="2"/>
<keyword evidence="9" id="KW-1185">Reference proteome</keyword>
<dbReference type="PROSITE" id="PS51257">
    <property type="entry name" value="PROKAR_LIPOPROTEIN"/>
    <property type="match status" value="1"/>
</dbReference>
<dbReference type="AlphaFoldDB" id="A0A6G4UCU5"/>
<feature type="signal peptide" evidence="6">
    <location>
        <begin position="1"/>
        <end position="24"/>
    </location>
</feature>
<evidence type="ECO:0000256" key="2">
    <source>
        <dbReference type="ARBA" id="ARBA00012601"/>
    </source>
</evidence>
<dbReference type="InterPro" id="IPR018087">
    <property type="entry name" value="Glyco_hydro_5_CS"/>
</dbReference>
<dbReference type="PANTHER" id="PTHR34142">
    <property type="entry name" value="ENDO-BETA-1,4-GLUCANASE A"/>
    <property type="match status" value="1"/>
</dbReference>
<keyword evidence="3 5" id="KW-0378">Hydrolase</keyword>
<dbReference type="EMBL" id="JAAKZV010000251">
    <property type="protein sequence ID" value="NGN69021.1"/>
    <property type="molecule type" value="Genomic_DNA"/>
</dbReference>
<evidence type="ECO:0000313" key="8">
    <source>
        <dbReference type="EMBL" id="NGN69021.1"/>
    </source>
</evidence>
<proteinExistence type="inferred from homology"/>
<feature type="chain" id="PRO_5038612841" description="cellulase" evidence="6">
    <location>
        <begin position="25"/>
        <end position="296"/>
    </location>
</feature>
<dbReference type="Gene3D" id="3.20.20.80">
    <property type="entry name" value="Glycosidases"/>
    <property type="match status" value="1"/>
</dbReference>
<sequence length="296" mass="32132">MRTHRRSRRLRATVPAVAATGALACGTQLCGADGDPVQLRGMSSHGMQWYAQCVTGASLGALATDWKANTVRISTYVQEGGYETDPEKFNPGDPAHNTERAKTFFSAIADKYAGAGNVIYEIANEPHGVSWHTIKDYAETIIPVIRERDPDSVVLVGTRGWSSLGQAEGATEQEIVDSPVAAKNIMYTYHFYAATHGQNYLRTLERAAARLPLFVSEFGLDEASGDGANDLPMGRKYLDLMAREKIGWTAWNYSDDAQSSAVFKPGTCASGDFAGDSSLKESGTFLRDRMRTEATG</sequence>
<keyword evidence="6" id="KW-0732">Signal</keyword>
<reference evidence="8 9" key="1">
    <citation type="submission" date="2020-02" db="EMBL/GenBank/DDBJ databases">
        <title>Whole-genome analyses of novel actinobacteria.</title>
        <authorList>
            <person name="Sahin N."/>
        </authorList>
    </citation>
    <scope>NUCLEOTIDE SEQUENCE [LARGE SCALE GENOMIC DNA]</scope>
    <source>
        <strain evidence="8 9">A7024</strain>
    </source>
</reference>
<accession>A0A6G4UCU5</accession>
<dbReference type="Pfam" id="PF00150">
    <property type="entry name" value="Cellulase"/>
    <property type="match status" value="2"/>
</dbReference>
<evidence type="ECO:0000256" key="6">
    <source>
        <dbReference type="SAM" id="SignalP"/>
    </source>
</evidence>
<dbReference type="PANTHER" id="PTHR34142:SF1">
    <property type="entry name" value="GLYCOSIDE HYDROLASE FAMILY 5 DOMAIN-CONTAINING PROTEIN"/>
    <property type="match status" value="1"/>
</dbReference>
<gene>
    <name evidence="8" type="ORF">G5C51_34675</name>
</gene>
<keyword evidence="4 5" id="KW-0326">Glycosidase</keyword>
<dbReference type="Proteomes" id="UP000481583">
    <property type="component" value="Unassembled WGS sequence"/>
</dbReference>
<evidence type="ECO:0000256" key="1">
    <source>
        <dbReference type="ARBA" id="ARBA00000966"/>
    </source>
</evidence>
<dbReference type="PROSITE" id="PS00659">
    <property type="entry name" value="GLYCOSYL_HYDROL_F5"/>
    <property type="match status" value="1"/>
</dbReference>
<feature type="domain" description="Glycoside hydrolase family 5" evidence="7">
    <location>
        <begin position="89"/>
        <end position="255"/>
    </location>
</feature>
<comment type="caution">
    <text evidence="8">The sequence shown here is derived from an EMBL/GenBank/DDBJ whole genome shotgun (WGS) entry which is preliminary data.</text>
</comment>
<evidence type="ECO:0000259" key="7">
    <source>
        <dbReference type="Pfam" id="PF00150"/>
    </source>
</evidence>
<evidence type="ECO:0000313" key="9">
    <source>
        <dbReference type="Proteomes" id="UP000481583"/>
    </source>
</evidence>
<organism evidence="8 9">
    <name type="scientific">Streptomyces coryli</name>
    <dbReference type="NCBI Taxonomy" id="1128680"/>
    <lineage>
        <taxon>Bacteria</taxon>
        <taxon>Bacillati</taxon>
        <taxon>Actinomycetota</taxon>
        <taxon>Actinomycetes</taxon>
        <taxon>Kitasatosporales</taxon>
        <taxon>Streptomycetaceae</taxon>
        <taxon>Streptomyces</taxon>
    </lineage>
</organism>
<comment type="similarity">
    <text evidence="5">Belongs to the glycosyl hydrolase 5 (cellulase A) family.</text>
</comment>
<evidence type="ECO:0000256" key="5">
    <source>
        <dbReference type="RuleBase" id="RU361153"/>
    </source>
</evidence>